<accession>A0A2N5CNI4</accession>
<dbReference type="AlphaFoldDB" id="A0A2N5CNI4"/>
<dbReference type="EMBL" id="PJRQ01000043">
    <property type="protein sequence ID" value="PLR08052.1"/>
    <property type="molecule type" value="Genomic_DNA"/>
</dbReference>
<evidence type="ECO:0000313" key="3">
    <source>
        <dbReference type="Proteomes" id="UP000234483"/>
    </source>
</evidence>
<evidence type="ECO:0000313" key="2">
    <source>
        <dbReference type="EMBL" id="PLR08052.1"/>
    </source>
</evidence>
<feature type="compositionally biased region" description="Polar residues" evidence="1">
    <location>
        <begin position="1"/>
        <end position="16"/>
    </location>
</feature>
<comment type="caution">
    <text evidence="2">The sequence shown here is derived from an EMBL/GenBank/DDBJ whole genome shotgun (WGS) entry which is preliminary data.</text>
</comment>
<feature type="region of interest" description="Disordered" evidence="1">
    <location>
        <begin position="1"/>
        <end position="22"/>
    </location>
</feature>
<protein>
    <submittedName>
        <fullName evidence="2">Uncharacterized protein</fullName>
    </submittedName>
</protein>
<dbReference type="Proteomes" id="UP000234483">
    <property type="component" value="Unassembled WGS sequence"/>
</dbReference>
<name>A0A2N5CNI4_9CAUL</name>
<organism evidence="2 3">
    <name type="scientific">Caulobacter flavus</name>
    <dbReference type="NCBI Taxonomy" id="1679497"/>
    <lineage>
        <taxon>Bacteria</taxon>
        <taxon>Pseudomonadati</taxon>
        <taxon>Pseudomonadota</taxon>
        <taxon>Alphaproteobacteria</taxon>
        <taxon>Caulobacterales</taxon>
        <taxon>Caulobacteraceae</taxon>
        <taxon>Caulobacter</taxon>
    </lineage>
</organism>
<sequence>MATPQKKSTTRKAGSTQRERPIVYRGIKIQPMLGERSPLAKSIREGFRAMSDTTRAPATED</sequence>
<gene>
    <name evidence="2" type="ORF">CFHF_20990</name>
</gene>
<dbReference type="RefSeq" id="WP_101714890.1">
    <property type="nucleotide sequence ID" value="NZ_CP026100.1"/>
</dbReference>
<reference evidence="2 3" key="1">
    <citation type="submission" date="2017-12" db="EMBL/GenBank/DDBJ databases">
        <title>The genome sequence of Caulobacter flavus CGMCC1 15093.</title>
        <authorList>
            <person name="Gao J."/>
            <person name="Mao X."/>
            <person name="Sun J."/>
        </authorList>
    </citation>
    <scope>NUCLEOTIDE SEQUENCE [LARGE SCALE GENOMIC DNA]</scope>
    <source>
        <strain evidence="2 3">CGMCC1 15093</strain>
    </source>
</reference>
<evidence type="ECO:0000256" key="1">
    <source>
        <dbReference type="SAM" id="MobiDB-lite"/>
    </source>
</evidence>
<proteinExistence type="predicted"/>